<dbReference type="Proteomes" id="UP000076503">
    <property type="component" value="Unassembled WGS sequence"/>
</dbReference>
<proteinExistence type="predicted"/>
<sequence>MTFQIFSLSVKQRCLSIIILLFSTCSVQATGEATLIEQWLHLEKQKSALTTFVQATTSALAIQVKIQSTQFAEINHYLLQLSLHINDKSTFNHVNLLLQQKHLIKSEQTYIRSKETEAINLQALLGRA</sequence>
<name>A0A167GVT5_9GAMM</name>
<feature type="signal peptide" evidence="1">
    <location>
        <begin position="1"/>
        <end position="29"/>
    </location>
</feature>
<feature type="chain" id="PRO_5007887178" evidence="1">
    <location>
        <begin position="30"/>
        <end position="128"/>
    </location>
</feature>
<evidence type="ECO:0000256" key="1">
    <source>
        <dbReference type="SAM" id="SignalP"/>
    </source>
</evidence>
<reference evidence="2 3" key="1">
    <citation type="submission" date="2013-07" db="EMBL/GenBank/DDBJ databases">
        <title>Comparative Genomic and Metabolomic Analysis of Twelve Strains of Pseudoalteromonas luteoviolacea.</title>
        <authorList>
            <person name="Vynne N.G."/>
            <person name="Mansson M."/>
            <person name="Gram L."/>
        </authorList>
    </citation>
    <scope>NUCLEOTIDE SEQUENCE [LARGE SCALE GENOMIC DNA]</scope>
    <source>
        <strain evidence="2 3">H33</strain>
    </source>
</reference>
<dbReference type="RefSeq" id="WP_063359935.1">
    <property type="nucleotide sequence ID" value="NZ_AUXZ01000001.1"/>
</dbReference>
<organism evidence="2 3">
    <name type="scientific">Pseudoalteromonas luteoviolacea H33</name>
    <dbReference type="NCBI Taxonomy" id="1365251"/>
    <lineage>
        <taxon>Bacteria</taxon>
        <taxon>Pseudomonadati</taxon>
        <taxon>Pseudomonadota</taxon>
        <taxon>Gammaproteobacteria</taxon>
        <taxon>Alteromonadales</taxon>
        <taxon>Pseudoalteromonadaceae</taxon>
        <taxon>Pseudoalteromonas</taxon>
    </lineage>
</organism>
<dbReference type="EMBL" id="AUXZ01000001">
    <property type="protein sequence ID" value="KZN56607.1"/>
    <property type="molecule type" value="Genomic_DNA"/>
</dbReference>
<dbReference type="PATRIC" id="fig|1365251.3.peg.121"/>
<keyword evidence="1" id="KW-0732">Signal</keyword>
<evidence type="ECO:0000313" key="2">
    <source>
        <dbReference type="EMBL" id="KZN56607.1"/>
    </source>
</evidence>
<dbReference type="AlphaFoldDB" id="A0A167GVT5"/>
<accession>A0A167GVT5</accession>
<gene>
    <name evidence="2" type="ORF">N476_00600</name>
</gene>
<evidence type="ECO:0000313" key="3">
    <source>
        <dbReference type="Proteomes" id="UP000076503"/>
    </source>
</evidence>
<protein>
    <submittedName>
        <fullName evidence="2">Uncharacterized protein</fullName>
    </submittedName>
</protein>
<comment type="caution">
    <text evidence="2">The sequence shown here is derived from an EMBL/GenBank/DDBJ whole genome shotgun (WGS) entry which is preliminary data.</text>
</comment>